<dbReference type="PRINTS" id="PR00038">
    <property type="entry name" value="HTHLUXR"/>
</dbReference>
<organism evidence="5 6">
    <name type="scientific">Roseibium album</name>
    <dbReference type="NCBI Taxonomy" id="311410"/>
    <lineage>
        <taxon>Bacteria</taxon>
        <taxon>Pseudomonadati</taxon>
        <taxon>Pseudomonadota</taxon>
        <taxon>Alphaproteobacteria</taxon>
        <taxon>Hyphomicrobiales</taxon>
        <taxon>Stappiaceae</taxon>
        <taxon>Roseibium</taxon>
    </lineage>
</organism>
<dbReference type="InterPro" id="IPR001789">
    <property type="entry name" value="Sig_transdc_resp-reg_receiver"/>
</dbReference>
<keyword evidence="6" id="KW-1185">Reference proteome</keyword>
<dbReference type="GeneID" id="97670989"/>
<reference evidence="6" key="1">
    <citation type="submission" date="2015-07" db="EMBL/GenBank/DDBJ databases">
        <authorList>
            <person name="Rodrigo-Torres Lidia"/>
            <person name="Arahal R.David."/>
        </authorList>
    </citation>
    <scope>NUCLEOTIDE SEQUENCE [LARGE SCALE GENOMIC DNA]</scope>
    <source>
        <strain evidence="6">CECT 5096</strain>
    </source>
</reference>
<dbReference type="SMART" id="SM00421">
    <property type="entry name" value="HTH_LUXR"/>
    <property type="match status" value="1"/>
</dbReference>
<dbReference type="AlphaFoldDB" id="A0A0M6ZRN6"/>
<dbReference type="Gene3D" id="3.40.50.2300">
    <property type="match status" value="1"/>
</dbReference>
<name>A0A0M6ZRN6_9HYPH</name>
<dbReference type="Proteomes" id="UP000049983">
    <property type="component" value="Unassembled WGS sequence"/>
</dbReference>
<dbReference type="PROSITE" id="PS50110">
    <property type="entry name" value="RESPONSE_REGULATORY"/>
    <property type="match status" value="1"/>
</dbReference>
<dbReference type="Pfam" id="PF00072">
    <property type="entry name" value="Response_reg"/>
    <property type="match status" value="1"/>
</dbReference>
<dbReference type="InterPro" id="IPR039420">
    <property type="entry name" value="WalR-like"/>
</dbReference>
<evidence type="ECO:0000259" key="4">
    <source>
        <dbReference type="PROSITE" id="PS50110"/>
    </source>
</evidence>
<dbReference type="SUPFAM" id="SSF46894">
    <property type="entry name" value="C-terminal effector domain of the bipartite response regulators"/>
    <property type="match status" value="1"/>
</dbReference>
<keyword evidence="1" id="KW-0238">DNA-binding</keyword>
<dbReference type="Pfam" id="PF00196">
    <property type="entry name" value="GerE"/>
    <property type="match status" value="1"/>
</dbReference>
<dbReference type="InterPro" id="IPR016032">
    <property type="entry name" value="Sig_transdc_resp-reg_C-effctor"/>
</dbReference>
<accession>A0A0M6ZRN6</accession>
<dbReference type="PROSITE" id="PS50043">
    <property type="entry name" value="HTH_LUXR_2"/>
    <property type="match status" value="1"/>
</dbReference>
<dbReference type="GO" id="GO:0003677">
    <property type="term" value="F:DNA binding"/>
    <property type="evidence" value="ECO:0007669"/>
    <property type="project" value="UniProtKB-KW"/>
</dbReference>
<gene>
    <name evidence="5" type="primary">pleD_2</name>
    <name evidence="5" type="ORF">LA5096_03651</name>
</gene>
<dbReference type="OrthoDB" id="5292887at2"/>
<dbReference type="GO" id="GO:0006355">
    <property type="term" value="P:regulation of DNA-templated transcription"/>
    <property type="evidence" value="ECO:0007669"/>
    <property type="project" value="InterPro"/>
</dbReference>
<evidence type="ECO:0000259" key="3">
    <source>
        <dbReference type="PROSITE" id="PS50043"/>
    </source>
</evidence>
<feature type="domain" description="Response regulatory" evidence="4">
    <location>
        <begin position="8"/>
        <end position="124"/>
    </location>
</feature>
<dbReference type="GO" id="GO:0000160">
    <property type="term" value="P:phosphorelay signal transduction system"/>
    <property type="evidence" value="ECO:0007669"/>
    <property type="project" value="InterPro"/>
</dbReference>
<feature type="domain" description="HTH luxR-type" evidence="3">
    <location>
        <begin position="236"/>
        <end position="301"/>
    </location>
</feature>
<dbReference type="SMART" id="SM00448">
    <property type="entry name" value="REC"/>
    <property type="match status" value="1"/>
</dbReference>
<dbReference type="RefSeq" id="WP_055111645.1">
    <property type="nucleotide sequence ID" value="NZ_CXWA01000006.1"/>
</dbReference>
<dbReference type="EMBL" id="CXWC01000011">
    <property type="protein sequence ID" value="CTQ73430.1"/>
    <property type="molecule type" value="Genomic_DNA"/>
</dbReference>
<dbReference type="SUPFAM" id="SSF52172">
    <property type="entry name" value="CheY-like"/>
    <property type="match status" value="1"/>
</dbReference>
<evidence type="ECO:0000313" key="6">
    <source>
        <dbReference type="Proteomes" id="UP000049983"/>
    </source>
</evidence>
<dbReference type="CDD" id="cd06170">
    <property type="entry name" value="LuxR_C_like"/>
    <property type="match status" value="1"/>
</dbReference>
<protein>
    <submittedName>
        <fullName evidence="5">Stalked cell differentiation-controlling protein</fullName>
    </submittedName>
</protein>
<sequence>MTDDRRDTVLVVDDSPETLGFVTEALKKTGIAVLVATSGEAALSVCSKVVPDTILMDAVMPGLDGFETCKKIKINPVLQHVPVIFMTGLSETEHIVRALEAGGVDFLTKPIAVDELKARINVHLKNARSVQSAHVALDAAGRHLVAVTAEGNILWSTPQIHSLLSRTGDGDTSLLHLGRALGEWLGEAAHSEVPQKSFVLGLSETLTVQLHPLGRVGPDENLFRLTTEDEAGQVKALQDRFGLTRREAEVLIWIAKGKSNKDIGEILGLSPRTVNKHLEQIFVKQGVENRASAAVRAAEIIYAL</sequence>
<dbReference type="Gene3D" id="1.10.10.10">
    <property type="entry name" value="Winged helix-like DNA-binding domain superfamily/Winged helix DNA-binding domain"/>
    <property type="match status" value="1"/>
</dbReference>
<dbReference type="STRING" id="311410.LA5095_00511"/>
<dbReference type="InterPro" id="IPR000792">
    <property type="entry name" value="Tscrpt_reg_LuxR_C"/>
</dbReference>
<keyword evidence="2" id="KW-0597">Phosphoprotein</keyword>
<dbReference type="InterPro" id="IPR011006">
    <property type="entry name" value="CheY-like_superfamily"/>
</dbReference>
<evidence type="ECO:0000313" key="5">
    <source>
        <dbReference type="EMBL" id="CTQ73430.1"/>
    </source>
</evidence>
<dbReference type="PANTHER" id="PTHR43214">
    <property type="entry name" value="TWO-COMPONENT RESPONSE REGULATOR"/>
    <property type="match status" value="1"/>
</dbReference>
<evidence type="ECO:0000256" key="1">
    <source>
        <dbReference type="ARBA" id="ARBA00023125"/>
    </source>
</evidence>
<evidence type="ECO:0000256" key="2">
    <source>
        <dbReference type="PROSITE-ProRule" id="PRU00169"/>
    </source>
</evidence>
<proteinExistence type="predicted"/>
<dbReference type="InterPro" id="IPR036388">
    <property type="entry name" value="WH-like_DNA-bd_sf"/>
</dbReference>
<feature type="modified residue" description="4-aspartylphosphate" evidence="2">
    <location>
        <position position="57"/>
    </location>
</feature>